<dbReference type="PANTHER" id="PTHR30572:SF4">
    <property type="entry name" value="ABC TRANSPORTER PERMEASE YTRF"/>
    <property type="match status" value="1"/>
</dbReference>
<comment type="similarity">
    <text evidence="6">Belongs to the ABC-4 integral membrane protein family.</text>
</comment>
<protein>
    <submittedName>
        <fullName evidence="10">MedDCM-OCT-S30-C79-cds5</fullName>
    </submittedName>
</protein>
<keyword evidence="2" id="KW-1003">Cell membrane</keyword>
<feature type="transmembrane region" description="Helical" evidence="7">
    <location>
        <begin position="850"/>
        <end position="869"/>
    </location>
</feature>
<accession>S5DVN5</accession>
<feature type="transmembrane region" description="Helical" evidence="7">
    <location>
        <begin position="343"/>
        <end position="373"/>
    </location>
</feature>
<evidence type="ECO:0000256" key="5">
    <source>
        <dbReference type="ARBA" id="ARBA00023136"/>
    </source>
</evidence>
<dbReference type="AlphaFoldDB" id="S5DVN5"/>
<evidence type="ECO:0000256" key="7">
    <source>
        <dbReference type="SAM" id="Phobius"/>
    </source>
</evidence>
<dbReference type="InterPro" id="IPR025857">
    <property type="entry name" value="MacB_PCD"/>
</dbReference>
<feature type="transmembrane region" description="Helical" evidence="7">
    <location>
        <begin position="439"/>
        <end position="461"/>
    </location>
</feature>
<dbReference type="InterPro" id="IPR050250">
    <property type="entry name" value="Macrolide_Exporter_MacB"/>
</dbReference>
<evidence type="ECO:0000259" key="8">
    <source>
        <dbReference type="Pfam" id="PF02687"/>
    </source>
</evidence>
<dbReference type="GO" id="GO:0005886">
    <property type="term" value="C:plasma membrane"/>
    <property type="evidence" value="ECO:0007669"/>
    <property type="project" value="UniProtKB-SubCell"/>
</dbReference>
<dbReference type="Pfam" id="PF12704">
    <property type="entry name" value="MacB_PCD"/>
    <property type="match status" value="1"/>
</dbReference>
<evidence type="ECO:0000256" key="1">
    <source>
        <dbReference type="ARBA" id="ARBA00004651"/>
    </source>
</evidence>
<evidence type="ECO:0000259" key="9">
    <source>
        <dbReference type="Pfam" id="PF12704"/>
    </source>
</evidence>
<evidence type="ECO:0000256" key="2">
    <source>
        <dbReference type="ARBA" id="ARBA00022475"/>
    </source>
</evidence>
<feature type="domain" description="ABC3 transporter permease C-terminal" evidence="8">
    <location>
        <begin position="301"/>
        <end position="423"/>
    </location>
</feature>
<dbReference type="PANTHER" id="PTHR30572">
    <property type="entry name" value="MEMBRANE COMPONENT OF TRANSPORTER-RELATED"/>
    <property type="match status" value="1"/>
</dbReference>
<evidence type="ECO:0000313" key="10">
    <source>
        <dbReference type="EMBL" id="AGQ19032.1"/>
    </source>
</evidence>
<proteinExistence type="inferred from homology"/>
<feature type="transmembrane region" description="Helical" evidence="7">
    <location>
        <begin position="802"/>
        <end position="830"/>
    </location>
</feature>
<feature type="domain" description="ABC3 transporter permease C-terminal" evidence="8">
    <location>
        <begin position="760"/>
        <end position="876"/>
    </location>
</feature>
<evidence type="ECO:0000256" key="6">
    <source>
        <dbReference type="ARBA" id="ARBA00038076"/>
    </source>
</evidence>
<feature type="transmembrane region" description="Helical" evidence="7">
    <location>
        <begin position="756"/>
        <end position="781"/>
    </location>
</feature>
<keyword evidence="5 7" id="KW-0472">Membrane</keyword>
<organism evidence="10">
    <name type="scientific">Candidatus Actinomarina minuta</name>
    <dbReference type="NCBI Taxonomy" id="1389454"/>
    <lineage>
        <taxon>Bacteria</taxon>
        <taxon>Bacillati</taxon>
        <taxon>Actinomycetota</taxon>
        <taxon>Actinomycetes</taxon>
        <taxon>Candidatus Actinomarinidae</taxon>
        <taxon>Candidatus Actinomarinales</taxon>
        <taxon>Candidatus Actinomarineae</taxon>
        <taxon>Candidatus Actinomarinaceae</taxon>
        <taxon>Candidatus Actinomarina</taxon>
    </lineage>
</organism>
<keyword evidence="4 7" id="KW-1133">Transmembrane helix</keyword>
<dbReference type="InterPro" id="IPR003838">
    <property type="entry name" value="ABC3_permease_C"/>
</dbReference>
<comment type="subcellular location">
    <subcellularLocation>
        <location evidence="1">Cell membrane</location>
        <topology evidence="1">Multi-pass membrane protein</topology>
    </subcellularLocation>
</comment>
<feature type="transmembrane region" description="Helical" evidence="7">
    <location>
        <begin position="393"/>
        <end position="415"/>
    </location>
</feature>
<dbReference type="Pfam" id="PF02687">
    <property type="entry name" value="FtsX"/>
    <property type="match status" value="2"/>
</dbReference>
<evidence type="ECO:0000256" key="4">
    <source>
        <dbReference type="ARBA" id="ARBA00022989"/>
    </source>
</evidence>
<evidence type="ECO:0000256" key="3">
    <source>
        <dbReference type="ARBA" id="ARBA00022692"/>
    </source>
</evidence>
<feature type="transmembrane region" description="Helical" evidence="7">
    <location>
        <begin position="299"/>
        <end position="323"/>
    </location>
</feature>
<feature type="transmembrane region" description="Helical" evidence="7">
    <location>
        <begin position="20"/>
        <end position="44"/>
    </location>
</feature>
<dbReference type="EMBL" id="KC811120">
    <property type="protein sequence ID" value="AGQ19032.1"/>
    <property type="molecule type" value="Genomic_DNA"/>
</dbReference>
<reference evidence="10" key="1">
    <citation type="journal article" date="2013" name="Sci. Rep.">
        <title>Metagenomics uncovers a new group of low GC and ultra-small marine Actinobacteria.</title>
        <authorList>
            <person name="Ghai R."/>
            <person name="Mizuno C.M."/>
            <person name="Picazo A."/>
            <person name="Camacho A."/>
            <person name="Rodriguez-Valera F."/>
        </authorList>
    </citation>
    <scope>NUCLEOTIDE SEQUENCE</scope>
</reference>
<keyword evidence="3 7" id="KW-0812">Transmembrane</keyword>
<feature type="transmembrane region" description="Helical" evidence="7">
    <location>
        <begin position="473"/>
        <end position="494"/>
    </location>
</feature>
<dbReference type="GO" id="GO:0022857">
    <property type="term" value="F:transmembrane transporter activity"/>
    <property type="evidence" value="ECO:0007669"/>
    <property type="project" value="TreeGrafter"/>
</dbReference>
<feature type="domain" description="MacB-like periplasmic core" evidence="9">
    <location>
        <begin position="25"/>
        <end position="267"/>
    </location>
</feature>
<feature type="transmembrane region" description="Helical" evidence="7">
    <location>
        <begin position="532"/>
        <end position="552"/>
    </location>
</feature>
<name>S5DVN5_9ACTN</name>
<sequence>MFGFTKRPLFLIAWKNLRTYPVRIFLTTSSIILGVAVIIASNIFSESNKSAFDNLFIGIYEGVDLVVQPIQEDFAQGFSGDGGQGPVSFEVKKIPDEKIQEIQNLPSVKAAWGEVLGYAQYIKFGPRKECHSLVKECPRETILVQNGFAPTFGAAWDNNPYAAQWSLVEGKPPTNIREVVMDVLTAENHGFVVGDQVTVLAGATPATFTITGIAEFANVGSPGGATFALFDFSTAQKLLDSRGKVDLINVVVENNYDVDEVKNQIANLDSENLNVINAQEAAAEQADSIKQGLDFFNTILNVFAGIAIFVGAFIIQNTFRILLLQRTKELSLLRALGTSKRQIYRLVISESLFMSVVGSGLGIGLGIGLAVAVKEGLQYFEFGLPEGPLVLTTEAALIGLAIGITVTILSSLLPARKASQVSPMEAIRDSVSTPKTKSLLLRLMFGTLISTVGFGMLFGVLFDFLDLPTLSSLQQVGFGAGIIFIGISVITPSITKPFVFVFEKIYNLIFGILGKLATENSKRTPRRTASTASALMIGLTLISLANVITTSFKAQAETLISEVILADYQVSAANVFASPGIPTGLSEELLELDEVTKLSRTRATVVGYNQRPLILGAVDATVFDLVKTDDIEGSREGFLKEDTIGILKQTAEREDLSVGDEVLLTIPEAGEKAFIVSYIFDWTTQPPAEFFVLLENNSFFSDESLDTELYFNVREKTPELEEKINTIVDGYPGVEIRDEDGLVEEANNQIQLLLNVIYGFLSISIFVALFGITNTLSLSVYERTREIGLMRAIGTYRKQIRRMIFIESSIIAIFGAALGTGLGIFFAWSLIQTLADEGFTVFAVSLEQTLLWIGISIIAGVVAAILPAIRASRQNILEAISYE</sequence>